<dbReference type="RefSeq" id="WP_046442766.1">
    <property type="nucleotide sequence ID" value="NZ_CAUERS010000047.1"/>
</dbReference>
<dbReference type="Pfam" id="PF01842">
    <property type="entry name" value="ACT"/>
    <property type="match status" value="1"/>
</dbReference>
<dbReference type="InterPro" id="IPR036291">
    <property type="entry name" value="NAD(P)-bd_dom_sf"/>
</dbReference>
<dbReference type="GO" id="GO:0004412">
    <property type="term" value="F:homoserine dehydrogenase activity"/>
    <property type="evidence" value="ECO:0007669"/>
    <property type="project" value="UniProtKB-EC"/>
</dbReference>
<evidence type="ECO:0000256" key="12">
    <source>
        <dbReference type="ARBA" id="ARBA00023167"/>
    </source>
</evidence>
<dbReference type="NCBIfam" id="NF004976">
    <property type="entry name" value="PRK06349.1"/>
    <property type="match status" value="1"/>
</dbReference>
<keyword evidence="20" id="KW-1185">Reference proteome</keyword>
<dbReference type="Gene3D" id="3.30.360.10">
    <property type="entry name" value="Dihydrodipicolinate Reductase, domain 2"/>
    <property type="match status" value="1"/>
</dbReference>
<dbReference type="AlphaFoldDB" id="A0A0M2NHN9"/>
<comment type="similarity">
    <text evidence="4 17">Belongs to the homoserine dehydrogenase family.</text>
</comment>
<dbReference type="PROSITE" id="PS51671">
    <property type="entry name" value="ACT"/>
    <property type="match status" value="1"/>
</dbReference>
<evidence type="ECO:0000256" key="8">
    <source>
        <dbReference type="ARBA" id="ARBA00022697"/>
    </source>
</evidence>
<dbReference type="PIRSF" id="PIRSF000098">
    <property type="entry name" value="Homoser_dehydrog"/>
    <property type="match status" value="1"/>
</dbReference>
<evidence type="ECO:0000256" key="2">
    <source>
        <dbReference type="ARBA" id="ARBA00005056"/>
    </source>
</evidence>
<dbReference type="PANTHER" id="PTHR43331:SF1">
    <property type="entry name" value="HOMOSERINE DEHYDROGENASE"/>
    <property type="match status" value="1"/>
</dbReference>
<name>A0A0M2NHN9_9FIRM</name>
<keyword evidence="12 16" id="KW-0486">Methionine biosynthesis</keyword>
<comment type="pathway">
    <text evidence="2 16">Amino-acid biosynthesis; L-threonine biosynthesis; L-threonine from L-aspartate: step 3/5.</text>
</comment>
<dbReference type="PROSITE" id="PS01042">
    <property type="entry name" value="HOMOSER_DHGENASE"/>
    <property type="match status" value="1"/>
</dbReference>
<evidence type="ECO:0000256" key="9">
    <source>
        <dbReference type="ARBA" id="ARBA00022857"/>
    </source>
</evidence>
<evidence type="ECO:0000256" key="13">
    <source>
        <dbReference type="ARBA" id="ARBA00048841"/>
    </source>
</evidence>
<evidence type="ECO:0000256" key="10">
    <source>
        <dbReference type="ARBA" id="ARBA00023002"/>
    </source>
</evidence>
<dbReference type="EMBL" id="LAYJ01000068">
    <property type="protein sequence ID" value="KKI51678.1"/>
    <property type="molecule type" value="Genomic_DNA"/>
</dbReference>
<gene>
    <name evidence="19" type="ORF">CHK_0845</name>
</gene>
<comment type="pathway">
    <text evidence="3 16">Amino-acid biosynthesis; L-methionine biosynthesis via de novo pathway; L-homoserine from L-aspartate: step 3/3.</text>
</comment>
<dbReference type="FunFam" id="3.30.70.260:FF:000030">
    <property type="entry name" value="Homoserine dehydrogenase"/>
    <property type="match status" value="1"/>
</dbReference>
<feature type="binding site" evidence="15">
    <location>
        <begin position="9"/>
        <end position="16"/>
    </location>
    <ligand>
        <name>NADP(+)</name>
        <dbReference type="ChEBI" id="CHEBI:58349"/>
    </ligand>
</feature>
<dbReference type="InterPro" id="IPR002912">
    <property type="entry name" value="ACT_dom"/>
</dbReference>
<dbReference type="GO" id="GO:0009088">
    <property type="term" value="P:threonine biosynthetic process"/>
    <property type="evidence" value="ECO:0007669"/>
    <property type="project" value="UniProtKB-UniPathway"/>
</dbReference>
<proteinExistence type="inferred from homology"/>
<accession>A0A0M2NHN9</accession>
<dbReference type="SUPFAM" id="SSF51735">
    <property type="entry name" value="NAD(P)-binding Rossmann-fold domains"/>
    <property type="match status" value="1"/>
</dbReference>
<dbReference type="SUPFAM" id="SSF55021">
    <property type="entry name" value="ACT-like"/>
    <property type="match status" value="1"/>
</dbReference>
<dbReference type="Pfam" id="PF00742">
    <property type="entry name" value="Homoserine_dh"/>
    <property type="match status" value="1"/>
</dbReference>
<dbReference type="CDD" id="cd04881">
    <property type="entry name" value="ACT_HSDH-Hom"/>
    <property type="match status" value="1"/>
</dbReference>
<dbReference type="STRING" id="270498.CHK_0845"/>
<feature type="active site" description="Proton donor" evidence="14">
    <location>
        <position position="201"/>
    </location>
</feature>
<dbReference type="PANTHER" id="PTHR43331">
    <property type="entry name" value="HOMOSERINE DEHYDROGENASE"/>
    <property type="match status" value="1"/>
</dbReference>
<dbReference type="UniPathway" id="UPA00050">
    <property type="reaction ID" value="UER00063"/>
</dbReference>
<dbReference type="FunFam" id="3.30.360.10:FF:000005">
    <property type="entry name" value="Homoserine dehydrogenase"/>
    <property type="match status" value="1"/>
</dbReference>
<dbReference type="Gene3D" id="3.40.50.720">
    <property type="entry name" value="NAD(P)-binding Rossmann-like Domain"/>
    <property type="match status" value="1"/>
</dbReference>
<organism evidence="19 20">
    <name type="scientific">Christensenella hongkongensis</name>
    <dbReference type="NCBI Taxonomy" id="270498"/>
    <lineage>
        <taxon>Bacteria</taxon>
        <taxon>Bacillati</taxon>
        <taxon>Bacillota</taxon>
        <taxon>Clostridia</taxon>
        <taxon>Christensenellales</taxon>
        <taxon>Christensenellaceae</taxon>
        <taxon>Christensenella</taxon>
    </lineage>
</organism>
<evidence type="ECO:0000256" key="5">
    <source>
        <dbReference type="ARBA" id="ARBA00013213"/>
    </source>
</evidence>
<evidence type="ECO:0000256" key="1">
    <source>
        <dbReference type="ARBA" id="ARBA00001920"/>
    </source>
</evidence>
<comment type="cofactor">
    <cofactor evidence="1">
        <name>a metal cation</name>
        <dbReference type="ChEBI" id="CHEBI:25213"/>
    </cofactor>
</comment>
<evidence type="ECO:0000256" key="15">
    <source>
        <dbReference type="PIRSR" id="PIRSR000098-2"/>
    </source>
</evidence>
<dbReference type="GO" id="GO:0050661">
    <property type="term" value="F:NADP binding"/>
    <property type="evidence" value="ECO:0007669"/>
    <property type="project" value="InterPro"/>
</dbReference>
<dbReference type="InterPro" id="IPR016204">
    <property type="entry name" value="HDH"/>
</dbReference>
<keyword evidence="10 16" id="KW-0560">Oxidoreductase</keyword>
<keyword evidence="8 16" id="KW-0791">Threonine biosynthesis</keyword>
<evidence type="ECO:0000313" key="19">
    <source>
        <dbReference type="EMBL" id="KKI51678.1"/>
    </source>
</evidence>
<dbReference type="Pfam" id="PF03447">
    <property type="entry name" value="NAD_binding_3"/>
    <property type="match status" value="1"/>
</dbReference>
<evidence type="ECO:0000256" key="14">
    <source>
        <dbReference type="PIRSR" id="PIRSR000098-1"/>
    </source>
</evidence>
<dbReference type="GO" id="GO:0009086">
    <property type="term" value="P:methionine biosynthetic process"/>
    <property type="evidence" value="ECO:0007669"/>
    <property type="project" value="UniProtKB-KW"/>
</dbReference>
<evidence type="ECO:0000313" key="20">
    <source>
        <dbReference type="Proteomes" id="UP000034076"/>
    </source>
</evidence>
<evidence type="ECO:0000256" key="4">
    <source>
        <dbReference type="ARBA" id="ARBA00006753"/>
    </source>
</evidence>
<dbReference type="OrthoDB" id="9808167at2"/>
<evidence type="ECO:0000256" key="16">
    <source>
        <dbReference type="RuleBase" id="RU000579"/>
    </source>
</evidence>
<evidence type="ECO:0000256" key="7">
    <source>
        <dbReference type="ARBA" id="ARBA00022605"/>
    </source>
</evidence>
<dbReference type="InterPro" id="IPR001342">
    <property type="entry name" value="HDH_cat"/>
</dbReference>
<dbReference type="InterPro" id="IPR005106">
    <property type="entry name" value="Asp/hSer_DH_NAD-bd"/>
</dbReference>
<dbReference type="SUPFAM" id="SSF55347">
    <property type="entry name" value="Glyceraldehyde-3-phosphate dehydrogenase-like, C-terminal domain"/>
    <property type="match status" value="1"/>
</dbReference>
<evidence type="ECO:0000256" key="11">
    <source>
        <dbReference type="ARBA" id="ARBA00023053"/>
    </source>
</evidence>
<sequence>MKDIKVAILGMGTVGGGIYQLIEKEQKNIEHKENIHLEVKKTLALNYAVDVPDSKKAKDIDEIINDPEITIVAEVMGGLKPSKEFIIKALEAGKTVVSANKDMISQNWPDLEAAAKRGNAGFYFEAAVGGGIPILRALNDSMQANSIDRIYGIVNGTTNYILTKMDDEGRDFDDVLKEAQELGYAEANPTSDVEGYDARYKLSILASMAFHARVPVDKIYCEGITKITKLDIEIGRELGYVVKLLAIGKKDENGEIEVRVHPTMIPKDHALASIKGSFNAIFINGSAVGEMMWYGKGAGDFPTASALVSDMIYSVGAPNPRYVTFENSYDANQVKFNDNWLTEYFVRTNVLDKPGVLAKIAGILGKHDVSIESVIQKGAKKGEQSAPLILVTHKAHEKDLQKAIEEIKELDAVVNVPSCIRVEK</sequence>
<feature type="domain" description="ACT" evidence="18">
    <location>
        <begin position="345"/>
        <end position="421"/>
    </location>
</feature>
<feature type="binding site" evidence="15">
    <location>
        <position position="186"/>
    </location>
    <ligand>
        <name>L-homoserine</name>
        <dbReference type="ChEBI" id="CHEBI:57476"/>
    </ligand>
</feature>
<comment type="catalytic activity">
    <reaction evidence="13">
        <text>L-homoserine + NADP(+) = L-aspartate 4-semialdehyde + NADPH + H(+)</text>
        <dbReference type="Rhea" id="RHEA:15761"/>
        <dbReference type="ChEBI" id="CHEBI:15378"/>
        <dbReference type="ChEBI" id="CHEBI:57476"/>
        <dbReference type="ChEBI" id="CHEBI:57783"/>
        <dbReference type="ChEBI" id="CHEBI:58349"/>
        <dbReference type="ChEBI" id="CHEBI:537519"/>
        <dbReference type="EC" id="1.1.1.3"/>
    </reaction>
    <physiologicalReaction direction="right-to-left" evidence="13">
        <dbReference type="Rhea" id="RHEA:15763"/>
    </physiologicalReaction>
</comment>
<keyword evidence="9 15" id="KW-0521">NADP</keyword>
<keyword evidence="11" id="KW-0915">Sodium</keyword>
<evidence type="ECO:0000256" key="3">
    <source>
        <dbReference type="ARBA" id="ARBA00005062"/>
    </source>
</evidence>
<dbReference type="Gene3D" id="3.30.70.260">
    <property type="match status" value="1"/>
</dbReference>
<dbReference type="UniPathway" id="UPA00051">
    <property type="reaction ID" value="UER00465"/>
</dbReference>
<protein>
    <recommendedName>
        <fullName evidence="6 16">Homoserine dehydrogenase</fullName>
        <ecNumber evidence="5 16">1.1.1.3</ecNumber>
    </recommendedName>
</protein>
<evidence type="ECO:0000256" key="17">
    <source>
        <dbReference type="RuleBase" id="RU004171"/>
    </source>
</evidence>
<evidence type="ECO:0000259" key="18">
    <source>
        <dbReference type="PROSITE" id="PS51671"/>
    </source>
</evidence>
<dbReference type="InterPro" id="IPR045865">
    <property type="entry name" value="ACT-like_dom_sf"/>
</dbReference>
<dbReference type="Proteomes" id="UP000034076">
    <property type="component" value="Unassembled WGS sequence"/>
</dbReference>
<keyword evidence="7 16" id="KW-0028">Amino-acid biosynthesis</keyword>
<dbReference type="InterPro" id="IPR019811">
    <property type="entry name" value="HDH_CS"/>
</dbReference>
<evidence type="ECO:0000256" key="6">
    <source>
        <dbReference type="ARBA" id="ARBA00013376"/>
    </source>
</evidence>
<dbReference type="EC" id="1.1.1.3" evidence="5 16"/>
<reference evidence="19 20" key="1">
    <citation type="submission" date="2015-04" db="EMBL/GenBank/DDBJ databases">
        <title>Draft genome sequence of bacteremic isolate Catabacter hongkongensis type strain HKU16T.</title>
        <authorList>
            <person name="Lau S.K."/>
            <person name="Teng J.L."/>
            <person name="Huang Y."/>
            <person name="Curreem S.O."/>
            <person name="Tsui S.K."/>
            <person name="Woo P.C."/>
        </authorList>
    </citation>
    <scope>NUCLEOTIDE SEQUENCE [LARGE SCALE GENOMIC DNA]</scope>
    <source>
        <strain evidence="19 20">HKU16</strain>
    </source>
</reference>
<dbReference type="PATRIC" id="fig|270498.16.peg.444"/>
<comment type="caution">
    <text evidence="19">The sequence shown here is derived from an EMBL/GenBank/DDBJ whole genome shotgun (WGS) entry which is preliminary data.</text>
</comment>
<feature type="binding site" evidence="15">
    <location>
        <position position="101"/>
    </location>
    <ligand>
        <name>NADPH</name>
        <dbReference type="ChEBI" id="CHEBI:57783"/>
    </ligand>
</feature>